<evidence type="ECO:0000256" key="3">
    <source>
        <dbReference type="RuleBase" id="RU000363"/>
    </source>
</evidence>
<dbReference type="PROSITE" id="PS00061">
    <property type="entry name" value="ADH_SHORT"/>
    <property type="match status" value="1"/>
</dbReference>
<gene>
    <name evidence="5" type="ORF">Dsi01nite_032800</name>
</gene>
<dbReference type="InterPro" id="IPR036291">
    <property type="entry name" value="NAD(P)-bd_dom_sf"/>
</dbReference>
<accession>A0A919PJS4</accession>
<dbReference type="Proteomes" id="UP000660611">
    <property type="component" value="Unassembled WGS sequence"/>
</dbReference>
<comment type="caution">
    <text evidence="5">The sequence shown here is derived from an EMBL/GenBank/DDBJ whole genome shotgun (WGS) entry which is preliminary data.</text>
</comment>
<evidence type="ECO:0000313" key="6">
    <source>
        <dbReference type="Proteomes" id="UP000660611"/>
    </source>
</evidence>
<organism evidence="5 6">
    <name type="scientific">Dactylosporangium siamense</name>
    <dbReference type="NCBI Taxonomy" id="685454"/>
    <lineage>
        <taxon>Bacteria</taxon>
        <taxon>Bacillati</taxon>
        <taxon>Actinomycetota</taxon>
        <taxon>Actinomycetes</taxon>
        <taxon>Micromonosporales</taxon>
        <taxon>Micromonosporaceae</taxon>
        <taxon>Dactylosporangium</taxon>
    </lineage>
</organism>
<keyword evidence="2" id="KW-0560">Oxidoreductase</keyword>
<evidence type="ECO:0000313" key="5">
    <source>
        <dbReference type="EMBL" id="GIG45239.1"/>
    </source>
</evidence>
<name>A0A919PJS4_9ACTN</name>
<dbReference type="Pfam" id="PF00106">
    <property type="entry name" value="adh_short"/>
    <property type="match status" value="1"/>
</dbReference>
<dbReference type="PRINTS" id="PR00080">
    <property type="entry name" value="SDRFAMILY"/>
</dbReference>
<evidence type="ECO:0000256" key="2">
    <source>
        <dbReference type="ARBA" id="ARBA00023002"/>
    </source>
</evidence>
<evidence type="ECO:0000256" key="1">
    <source>
        <dbReference type="ARBA" id="ARBA00006484"/>
    </source>
</evidence>
<comment type="similarity">
    <text evidence="1 3">Belongs to the short-chain dehydrogenases/reductases (SDR) family.</text>
</comment>
<dbReference type="SUPFAM" id="SSF51735">
    <property type="entry name" value="NAD(P)-binding Rossmann-fold domains"/>
    <property type="match status" value="1"/>
</dbReference>
<dbReference type="PIRSF" id="PIRSF000126">
    <property type="entry name" value="11-beta-HSD1"/>
    <property type="match status" value="1"/>
</dbReference>
<keyword evidence="6" id="KW-1185">Reference proteome</keyword>
<dbReference type="InterPro" id="IPR020904">
    <property type="entry name" value="Sc_DH/Rdtase_CS"/>
</dbReference>
<dbReference type="PANTHER" id="PTHR44196">
    <property type="entry name" value="DEHYDROGENASE/REDUCTASE SDR FAMILY MEMBER 7B"/>
    <property type="match status" value="1"/>
</dbReference>
<dbReference type="GO" id="GO:0016491">
    <property type="term" value="F:oxidoreductase activity"/>
    <property type="evidence" value="ECO:0007669"/>
    <property type="project" value="UniProtKB-KW"/>
</dbReference>
<dbReference type="AlphaFoldDB" id="A0A919PJS4"/>
<dbReference type="PANTHER" id="PTHR44196:SF2">
    <property type="entry name" value="SHORT-CHAIN DEHYDROGENASE-RELATED"/>
    <property type="match status" value="1"/>
</dbReference>
<dbReference type="PRINTS" id="PR00081">
    <property type="entry name" value="GDHRDH"/>
</dbReference>
<protein>
    <submittedName>
        <fullName evidence="5">Short-chain dehydrogenase</fullName>
    </submittedName>
</protein>
<dbReference type="EMBL" id="BONQ01000050">
    <property type="protein sequence ID" value="GIG45239.1"/>
    <property type="molecule type" value="Genomic_DNA"/>
</dbReference>
<reference evidence="5" key="1">
    <citation type="submission" date="2021-01" db="EMBL/GenBank/DDBJ databases">
        <title>Whole genome shotgun sequence of Dactylosporangium siamense NBRC 106093.</title>
        <authorList>
            <person name="Komaki H."/>
            <person name="Tamura T."/>
        </authorList>
    </citation>
    <scope>NUCLEOTIDE SEQUENCE</scope>
    <source>
        <strain evidence="5">NBRC 106093</strain>
    </source>
</reference>
<dbReference type="RefSeq" id="WP_203847035.1">
    <property type="nucleotide sequence ID" value="NZ_BAAAVW010000009.1"/>
</dbReference>
<dbReference type="Gene3D" id="3.40.50.720">
    <property type="entry name" value="NAD(P)-binding Rossmann-like Domain"/>
    <property type="match status" value="1"/>
</dbReference>
<feature type="region of interest" description="Disordered" evidence="4">
    <location>
        <begin position="259"/>
        <end position="279"/>
    </location>
</feature>
<proteinExistence type="inferred from homology"/>
<evidence type="ECO:0000256" key="4">
    <source>
        <dbReference type="SAM" id="MobiDB-lite"/>
    </source>
</evidence>
<sequence length="279" mass="29197">MTSRTALVTGASTGLGAEFARQLAARGHDLVLVARSADRLEVLAAQLRSARGVRVDVVVQDLTEPGAAAAVVEAVTAAGRQVDLLVNNAGFGTAGRFEDIPDGRDEDQLMVNLVALVGLTRALVPGMLTRGHGAVINVASTAAFQPSPFFATYSAGKTFVLNFSLSLRSEYRGRGVKVLALCPGPTRTEFFDVVGERAAVGRFMTAEAVVRAGLRGLDRDRAYVVPGLGNQVTAHLVPRRPRRMVTAIAKLVARSVPDAPAPPQPLGRRAAAAAAQATP</sequence>
<dbReference type="GO" id="GO:0016020">
    <property type="term" value="C:membrane"/>
    <property type="evidence" value="ECO:0007669"/>
    <property type="project" value="TreeGrafter"/>
</dbReference>
<feature type="compositionally biased region" description="Low complexity" evidence="4">
    <location>
        <begin position="266"/>
        <end position="279"/>
    </location>
</feature>
<dbReference type="InterPro" id="IPR002347">
    <property type="entry name" value="SDR_fam"/>
</dbReference>